<protein>
    <recommendedName>
        <fullName evidence="3">CCHC-type domain-containing protein</fullName>
    </recommendedName>
</protein>
<dbReference type="Proteomes" id="UP001231189">
    <property type="component" value="Unassembled WGS sequence"/>
</dbReference>
<feature type="region of interest" description="Disordered" evidence="2">
    <location>
        <begin position="1"/>
        <end position="89"/>
    </location>
</feature>
<feature type="region of interest" description="Disordered" evidence="2">
    <location>
        <begin position="719"/>
        <end position="738"/>
    </location>
</feature>
<accession>A0AAD8S459</accession>
<evidence type="ECO:0000313" key="4">
    <source>
        <dbReference type="EMBL" id="KAK1644666.1"/>
    </source>
</evidence>
<feature type="compositionally biased region" description="Low complexity" evidence="2">
    <location>
        <begin position="36"/>
        <end position="53"/>
    </location>
</feature>
<evidence type="ECO:0000256" key="2">
    <source>
        <dbReference type="SAM" id="MobiDB-lite"/>
    </source>
</evidence>
<feature type="domain" description="CCHC-type" evidence="3">
    <location>
        <begin position="135"/>
        <end position="150"/>
    </location>
</feature>
<gene>
    <name evidence="4" type="ORF">QYE76_062471</name>
</gene>
<sequence>MSSATPPHPPGFPLRWQRAGSVESVASGRPLGNDHVSGMGVSGSSSSEASAGVNQLAPRAEEPPRERGRVQDRLVWKQPRPSKKTLWRIRKELQRQRQAGTSKRKAPMSPEMEGLCFNCYRDGHMKFECTFPTVCLRCGEEGHAAKECERPRSPSPEDELELRRQALAKRARRGSPPPRAVPRPQAPAPVPVPVRRQGQEVPPPPPVFLPPMEAWPPLRPSPIRTANAHTVGALDEEVPAPLCVVRRSSDMNDLERRLQFAMVAHVGGHRPAVSCGQVGEALLAKLGIPTAALSVHRFAPEDFLVVFSSEEHRNIVAAAPTVTHGGFSLFFRRWNRQAQASQICMRSRLHLAIEGIPPHAWDTGVVERLLGNSCAIEAVAPETRSRADLALFRLTALTSDFDSVPVARNLVVPEPVDSRRGTPPAASQEEAEIMALQYKVLIHVTQIEEVGVSGPGGPQHRGSGDGLRRRSEEDRAGGNGAAHRRSRNLEWKMGLPDRRGHMTRGGHQREVHGPMAETQSWRLPTLEEPASLVAQTQSLMTKEGDSIPAKAGAQEQEFDGTCQEDTRLSQKEGSGAVFVPLPPSLPLATANEDAVQTTHVSDIPTRTHSLDPEVLAPSQPLSDSTTDGKGTLECMEVSGLRTKDPEEDLPAPSEQEEAPTADNRGSDLEGSDDSTWAGPIESAGPGPREEEFFEVSVSVGPRNQPEKGEVDVVRDLASSTDDSLGIGSPLQSFTGPNSQMQMVPVERSTGMTPQEVAALSKIKAFCAGILKALAPPLLKEIESSKLRREAEPFTPRRVTRQSAGAPMTASKQQKKPSAADTALLKALGISPSADLIVREEHMQELQSIFDSPVRDRQLRALAAIFGKTMPTSFATMEDGHLPAAVVAQ</sequence>
<feature type="region of interest" description="Disordered" evidence="2">
    <location>
        <begin position="788"/>
        <end position="817"/>
    </location>
</feature>
<feature type="compositionally biased region" description="Polar residues" evidence="2">
    <location>
        <begin position="729"/>
        <end position="738"/>
    </location>
</feature>
<feature type="domain" description="CCHC-type" evidence="3">
    <location>
        <begin position="116"/>
        <end position="129"/>
    </location>
</feature>
<feature type="compositionally biased region" description="Basic and acidic residues" evidence="2">
    <location>
        <begin position="59"/>
        <end position="75"/>
    </location>
</feature>
<keyword evidence="1" id="KW-0862">Zinc</keyword>
<feature type="compositionally biased region" description="Pro residues" evidence="2">
    <location>
        <begin position="175"/>
        <end position="192"/>
    </location>
</feature>
<keyword evidence="1" id="KW-0479">Metal-binding</keyword>
<reference evidence="4" key="1">
    <citation type="submission" date="2023-07" db="EMBL/GenBank/DDBJ databases">
        <title>A chromosome-level genome assembly of Lolium multiflorum.</title>
        <authorList>
            <person name="Chen Y."/>
            <person name="Copetti D."/>
            <person name="Kolliker R."/>
            <person name="Studer B."/>
        </authorList>
    </citation>
    <scope>NUCLEOTIDE SEQUENCE</scope>
    <source>
        <strain evidence="4">02402/16</strain>
        <tissue evidence="4">Leaf</tissue>
    </source>
</reference>
<evidence type="ECO:0000256" key="1">
    <source>
        <dbReference type="PROSITE-ProRule" id="PRU00047"/>
    </source>
</evidence>
<evidence type="ECO:0000259" key="3">
    <source>
        <dbReference type="PROSITE" id="PS50158"/>
    </source>
</evidence>
<feature type="compositionally biased region" description="Acidic residues" evidence="2">
    <location>
        <begin position="645"/>
        <end position="659"/>
    </location>
</feature>
<feature type="compositionally biased region" description="Polar residues" evidence="2">
    <location>
        <begin position="594"/>
        <end position="607"/>
    </location>
</feature>
<dbReference type="SUPFAM" id="SSF57756">
    <property type="entry name" value="Retrovirus zinc finger-like domains"/>
    <property type="match status" value="1"/>
</dbReference>
<feature type="region of interest" description="Disordered" evidence="2">
    <location>
        <begin position="450"/>
        <end position="487"/>
    </location>
</feature>
<dbReference type="AlphaFoldDB" id="A0AAD8S459"/>
<dbReference type="PANTHER" id="PTHR33087:SF52">
    <property type="entry name" value="CCHC-TYPE DOMAIN-CONTAINING PROTEIN"/>
    <property type="match status" value="1"/>
</dbReference>
<feature type="compositionally biased region" description="Polar residues" evidence="2">
    <location>
        <begin position="619"/>
        <end position="628"/>
    </location>
</feature>
<feature type="compositionally biased region" description="Pro residues" evidence="2">
    <location>
        <begin position="1"/>
        <end position="12"/>
    </location>
</feature>
<feature type="region of interest" description="Disordered" evidence="2">
    <location>
        <begin position="168"/>
        <end position="201"/>
    </location>
</feature>
<dbReference type="GO" id="GO:0003676">
    <property type="term" value="F:nucleic acid binding"/>
    <property type="evidence" value="ECO:0007669"/>
    <property type="project" value="InterPro"/>
</dbReference>
<name>A0AAD8S459_LOLMU</name>
<dbReference type="InterPro" id="IPR036875">
    <property type="entry name" value="Znf_CCHC_sf"/>
</dbReference>
<dbReference type="EMBL" id="JAUUTY010000004">
    <property type="protein sequence ID" value="KAK1644666.1"/>
    <property type="molecule type" value="Genomic_DNA"/>
</dbReference>
<comment type="caution">
    <text evidence="4">The sequence shown here is derived from an EMBL/GenBank/DDBJ whole genome shotgun (WGS) entry which is preliminary data.</text>
</comment>
<dbReference type="PANTHER" id="PTHR33087">
    <property type="entry name" value="OS07G0539200 PROTEIN"/>
    <property type="match status" value="1"/>
</dbReference>
<dbReference type="InterPro" id="IPR053253">
    <property type="entry name" value="Sex_diff_modulator"/>
</dbReference>
<dbReference type="GO" id="GO:0008270">
    <property type="term" value="F:zinc ion binding"/>
    <property type="evidence" value="ECO:0007669"/>
    <property type="project" value="UniProtKB-KW"/>
</dbReference>
<keyword evidence="5" id="KW-1185">Reference proteome</keyword>
<organism evidence="4 5">
    <name type="scientific">Lolium multiflorum</name>
    <name type="common">Italian ryegrass</name>
    <name type="synonym">Lolium perenne subsp. multiflorum</name>
    <dbReference type="NCBI Taxonomy" id="4521"/>
    <lineage>
        <taxon>Eukaryota</taxon>
        <taxon>Viridiplantae</taxon>
        <taxon>Streptophyta</taxon>
        <taxon>Embryophyta</taxon>
        <taxon>Tracheophyta</taxon>
        <taxon>Spermatophyta</taxon>
        <taxon>Magnoliopsida</taxon>
        <taxon>Liliopsida</taxon>
        <taxon>Poales</taxon>
        <taxon>Poaceae</taxon>
        <taxon>BOP clade</taxon>
        <taxon>Pooideae</taxon>
        <taxon>Poodae</taxon>
        <taxon>Poeae</taxon>
        <taxon>Poeae Chloroplast Group 2 (Poeae type)</taxon>
        <taxon>Loliodinae</taxon>
        <taxon>Loliinae</taxon>
        <taxon>Lolium</taxon>
    </lineage>
</organism>
<feature type="region of interest" description="Disordered" evidence="2">
    <location>
        <begin position="591"/>
        <end position="690"/>
    </location>
</feature>
<keyword evidence="1" id="KW-0863">Zinc-finger</keyword>
<dbReference type="Gene3D" id="4.10.60.10">
    <property type="entry name" value="Zinc finger, CCHC-type"/>
    <property type="match status" value="1"/>
</dbReference>
<proteinExistence type="predicted"/>
<dbReference type="PROSITE" id="PS50158">
    <property type="entry name" value="ZF_CCHC"/>
    <property type="match status" value="2"/>
</dbReference>
<dbReference type="SMART" id="SM00343">
    <property type="entry name" value="ZnF_C2HC"/>
    <property type="match status" value="2"/>
</dbReference>
<feature type="compositionally biased region" description="Basic and acidic residues" evidence="2">
    <location>
        <begin position="462"/>
        <end position="476"/>
    </location>
</feature>
<dbReference type="InterPro" id="IPR001878">
    <property type="entry name" value="Znf_CCHC"/>
</dbReference>
<evidence type="ECO:0000313" key="5">
    <source>
        <dbReference type="Proteomes" id="UP001231189"/>
    </source>
</evidence>